<keyword evidence="2" id="KW-1185">Reference proteome</keyword>
<protein>
    <submittedName>
        <fullName evidence="1">12627_t:CDS:1</fullName>
    </submittedName>
</protein>
<dbReference type="Proteomes" id="UP000789508">
    <property type="component" value="Unassembled WGS sequence"/>
</dbReference>
<proteinExistence type="predicted"/>
<feature type="non-terminal residue" evidence="1">
    <location>
        <position position="1"/>
    </location>
</feature>
<evidence type="ECO:0000313" key="2">
    <source>
        <dbReference type="Proteomes" id="UP000789508"/>
    </source>
</evidence>
<reference evidence="1" key="1">
    <citation type="submission" date="2021-06" db="EMBL/GenBank/DDBJ databases">
        <authorList>
            <person name="Kallberg Y."/>
            <person name="Tangrot J."/>
            <person name="Rosling A."/>
        </authorList>
    </citation>
    <scope>NUCLEOTIDE SEQUENCE</scope>
    <source>
        <strain evidence="1">FL130A</strain>
    </source>
</reference>
<accession>A0A9N9NBI1</accession>
<dbReference type="EMBL" id="CAJVPS010026670">
    <property type="protein sequence ID" value="CAG8722148.1"/>
    <property type="molecule type" value="Genomic_DNA"/>
</dbReference>
<comment type="caution">
    <text evidence="1">The sequence shown here is derived from an EMBL/GenBank/DDBJ whole genome shotgun (WGS) entry which is preliminary data.</text>
</comment>
<sequence length="50" mass="5735">ACIKVSVTLGDEAIIILKFQYLSRPEKTQETPRRFVDDFPSIHRNTSILS</sequence>
<dbReference type="AlphaFoldDB" id="A0A9N9NBI1"/>
<name>A0A9N9NBI1_9GLOM</name>
<gene>
    <name evidence="1" type="ORF">ALEPTO_LOCUS12299</name>
</gene>
<organism evidence="1 2">
    <name type="scientific">Ambispora leptoticha</name>
    <dbReference type="NCBI Taxonomy" id="144679"/>
    <lineage>
        <taxon>Eukaryota</taxon>
        <taxon>Fungi</taxon>
        <taxon>Fungi incertae sedis</taxon>
        <taxon>Mucoromycota</taxon>
        <taxon>Glomeromycotina</taxon>
        <taxon>Glomeromycetes</taxon>
        <taxon>Archaeosporales</taxon>
        <taxon>Ambisporaceae</taxon>
        <taxon>Ambispora</taxon>
    </lineage>
</organism>
<evidence type="ECO:0000313" key="1">
    <source>
        <dbReference type="EMBL" id="CAG8722148.1"/>
    </source>
</evidence>